<reference evidence="2" key="1">
    <citation type="journal article" date="2023" name="Front. Plant Sci.">
        <title>Chromosomal-level genome assembly of Melastoma candidum provides insights into trichome evolution.</title>
        <authorList>
            <person name="Zhong Y."/>
            <person name="Wu W."/>
            <person name="Sun C."/>
            <person name="Zou P."/>
            <person name="Liu Y."/>
            <person name="Dai S."/>
            <person name="Zhou R."/>
        </authorList>
    </citation>
    <scope>NUCLEOTIDE SEQUENCE [LARGE SCALE GENOMIC DNA]</scope>
</reference>
<evidence type="ECO:0000313" key="1">
    <source>
        <dbReference type="EMBL" id="KAI4385788.1"/>
    </source>
</evidence>
<organism evidence="1 2">
    <name type="scientific">Melastoma candidum</name>
    <dbReference type="NCBI Taxonomy" id="119954"/>
    <lineage>
        <taxon>Eukaryota</taxon>
        <taxon>Viridiplantae</taxon>
        <taxon>Streptophyta</taxon>
        <taxon>Embryophyta</taxon>
        <taxon>Tracheophyta</taxon>
        <taxon>Spermatophyta</taxon>
        <taxon>Magnoliopsida</taxon>
        <taxon>eudicotyledons</taxon>
        <taxon>Gunneridae</taxon>
        <taxon>Pentapetalae</taxon>
        <taxon>rosids</taxon>
        <taxon>malvids</taxon>
        <taxon>Myrtales</taxon>
        <taxon>Melastomataceae</taxon>
        <taxon>Melastomatoideae</taxon>
        <taxon>Melastomateae</taxon>
        <taxon>Melastoma</taxon>
    </lineage>
</organism>
<dbReference type="Proteomes" id="UP001057402">
    <property type="component" value="Chromosome 2"/>
</dbReference>
<gene>
    <name evidence="1" type="ORF">MLD38_003782</name>
</gene>
<proteinExistence type="predicted"/>
<keyword evidence="2" id="KW-1185">Reference proteome</keyword>
<dbReference type="EMBL" id="CM042881">
    <property type="protein sequence ID" value="KAI4385788.1"/>
    <property type="molecule type" value="Genomic_DNA"/>
</dbReference>
<accession>A0ACB9S8A2</accession>
<protein>
    <submittedName>
        <fullName evidence="1">Uncharacterized protein</fullName>
    </submittedName>
</protein>
<sequence>MTTSQVITTAFLLISITLILFVSPSLFPNHHHPITSLFDFDDPEDLSLFRRASSPSSRKISHLSFPRPIPLPKVAFLFLTNSNLTFSPLWDRFFNSSPSPRLFNIYVHADPRCGFSDPLGHFHGRLIHSKPTERASPSLIAAARRLLATAILDDPFNFYFAVVSQHCIPLHSFDYMYGSLFGHPVSGPNPNPFRSNPLRDPSGFKSFIEVLSDEPNLHERYVARGDHVMLPEVPFNRFRVGSQFFILSKPHALTVIKDRKLWRKFRLPCLNNQLCYPEEHYFPTLLDMMDGDNCSGYTLTRVNWTGCYDGHPRVYQPEDVSADLVRSLRQSEGDFSYFFARKFAPDCLPLLMDLADDVIFRD</sequence>
<evidence type="ECO:0000313" key="2">
    <source>
        <dbReference type="Proteomes" id="UP001057402"/>
    </source>
</evidence>
<comment type="caution">
    <text evidence="1">The sequence shown here is derived from an EMBL/GenBank/DDBJ whole genome shotgun (WGS) entry which is preliminary data.</text>
</comment>
<name>A0ACB9S8A2_9MYRT</name>